<comment type="caution">
    <text evidence="3">The sequence shown here is derived from an EMBL/GenBank/DDBJ whole genome shotgun (WGS) entry which is preliminary data.</text>
</comment>
<accession>A0A0D6N2G2</accession>
<dbReference type="STRING" id="1231339.Abci_007_119"/>
<organism evidence="3 5">
    <name type="scientific">Acetobacter cibinongensis</name>
    <dbReference type="NCBI Taxonomy" id="146475"/>
    <lineage>
        <taxon>Bacteria</taxon>
        <taxon>Pseudomonadati</taxon>
        <taxon>Pseudomonadota</taxon>
        <taxon>Alphaproteobacteria</taxon>
        <taxon>Acetobacterales</taxon>
        <taxon>Acetobacteraceae</taxon>
        <taxon>Acetobacter</taxon>
    </lineage>
</organism>
<feature type="region of interest" description="Disordered" evidence="1">
    <location>
        <begin position="403"/>
        <end position="431"/>
    </location>
</feature>
<sequence>MLQFHKSAFLWRYLICSGVAALALHPLASKTAAAETATFAHSRHHNVEIDFADPAARCAATDLHLKMAITPESHDIGAVEQQIHLANALGRKLATDHQCAAVQSVDIAVIQNGSEARHLQATKGTNWQFAEVAASQPAPQAQPSPPLPPVPDALGAAAVTVPPAPAIDAPAPAAVPAQAQDAAPPAPPPPPVVLPEGYMGLLALLVRHNPALLDNENIQACWARHAFQRDFFAAQGNEFRKHEVENRARTDLAQISQQIPAGTLQANLAVRLGEYDFKQSSFPVALNGNVLTLSSTCDMSDTTVPGQVGLKLGETAPTFRLPMPAAEAEQFLKQRTRFGFINREMMAILTFHVEDSQLGKMTDSTPQPVALTHVKIYSDTDKTSLLADIGPDALENMRKAQDAAKAAQQAKEAAQQQAENRRRMAERVQNASRSEKLAMWVGQNTRGFNAPDLDTIRNVRARAMMQGAPVDAILLVQADGSGRAQVPTKWPGKLNLTTPKDQPALSSGTWYLVQGPVSVPEKGDFPAAEMTVQTLHACQQDQCKDAEDPQALLAALQPTVTP</sequence>
<reference evidence="3 5" key="1">
    <citation type="submission" date="2012-11" db="EMBL/GenBank/DDBJ databases">
        <title>Whole genome sequence of Acetobacter cibinongensis 4H-1.</title>
        <authorList>
            <person name="Azuma Y."/>
            <person name="Higashiura N."/>
            <person name="Hirakawa H."/>
            <person name="Matsushita K."/>
        </authorList>
    </citation>
    <scope>NUCLEOTIDE SEQUENCE [LARGE SCALE GENOMIC DNA]</scope>
    <source>
        <strain evidence="3 5">4H-1</strain>
    </source>
</reference>
<gene>
    <name evidence="3" type="ORF">Abci_007_119</name>
    <name evidence="4" type="ORF">ACI01nite_18410</name>
</gene>
<dbReference type="Proteomes" id="UP000032671">
    <property type="component" value="Unassembled WGS sequence"/>
</dbReference>
<name>A0A0D6N2G2_9PROT</name>
<accession>A0A6N3SRY9</accession>
<keyword evidence="2" id="KW-0732">Signal</keyword>
<dbReference type="AlphaFoldDB" id="A0A0D6N2G2"/>
<protein>
    <recommendedName>
        <fullName evidence="7">DUF4852 domain-containing protein</fullName>
    </recommendedName>
</protein>
<dbReference type="Proteomes" id="UP000321891">
    <property type="component" value="Unassembled WGS sequence"/>
</dbReference>
<reference evidence="4 6" key="2">
    <citation type="submission" date="2019-07" db="EMBL/GenBank/DDBJ databases">
        <title>Whole genome shotgun sequence of Acetobacter cibinongensis NBRC 16605.</title>
        <authorList>
            <person name="Hosoyama A."/>
            <person name="Uohara A."/>
            <person name="Ohji S."/>
            <person name="Ichikawa N."/>
        </authorList>
    </citation>
    <scope>NUCLEOTIDE SEQUENCE [LARGE SCALE GENOMIC DNA]</scope>
    <source>
        <strain evidence="4 6">NBRC 16605</strain>
    </source>
</reference>
<evidence type="ECO:0000313" key="5">
    <source>
        <dbReference type="Proteomes" id="UP000032671"/>
    </source>
</evidence>
<dbReference type="EMBL" id="BJVU01000007">
    <property type="protein sequence ID" value="GEL59239.1"/>
    <property type="molecule type" value="Genomic_DNA"/>
</dbReference>
<feature type="signal peptide" evidence="2">
    <location>
        <begin position="1"/>
        <end position="28"/>
    </location>
</feature>
<evidence type="ECO:0000313" key="4">
    <source>
        <dbReference type="EMBL" id="GEL59239.1"/>
    </source>
</evidence>
<evidence type="ECO:0000313" key="3">
    <source>
        <dbReference type="EMBL" id="GAN59716.1"/>
    </source>
</evidence>
<feature type="chain" id="PRO_5030005710" description="DUF4852 domain-containing protein" evidence="2">
    <location>
        <begin position="29"/>
        <end position="562"/>
    </location>
</feature>
<evidence type="ECO:0000313" key="6">
    <source>
        <dbReference type="Proteomes" id="UP000321891"/>
    </source>
</evidence>
<feature type="compositionally biased region" description="Low complexity" evidence="1">
    <location>
        <begin position="403"/>
        <end position="418"/>
    </location>
</feature>
<keyword evidence="6" id="KW-1185">Reference proteome</keyword>
<evidence type="ECO:0008006" key="7">
    <source>
        <dbReference type="Google" id="ProtNLM"/>
    </source>
</evidence>
<dbReference type="RefSeq" id="WP_048837793.1">
    <property type="nucleotide sequence ID" value="NZ_BAMV01000007.1"/>
</dbReference>
<proteinExistence type="predicted"/>
<dbReference type="EMBL" id="BAMV01000007">
    <property type="protein sequence ID" value="GAN59716.1"/>
    <property type="molecule type" value="Genomic_DNA"/>
</dbReference>
<evidence type="ECO:0000256" key="2">
    <source>
        <dbReference type="SAM" id="SignalP"/>
    </source>
</evidence>
<evidence type="ECO:0000256" key="1">
    <source>
        <dbReference type="SAM" id="MobiDB-lite"/>
    </source>
</evidence>